<dbReference type="OrthoDB" id="3218134at2"/>
<dbReference type="Pfam" id="PF05949">
    <property type="entry name" value="DUF881"/>
    <property type="match status" value="1"/>
</dbReference>
<dbReference type="EMBL" id="CTEE01000001">
    <property type="protein sequence ID" value="CQD14179.1"/>
    <property type="molecule type" value="Genomic_DNA"/>
</dbReference>
<protein>
    <submittedName>
        <fullName evidence="4">DUF881 domain-containing protein</fullName>
    </submittedName>
    <submittedName>
        <fullName evidence="3">Membrane associated protein</fullName>
    </submittedName>
</protein>
<evidence type="ECO:0000256" key="1">
    <source>
        <dbReference type="ARBA" id="ARBA00009108"/>
    </source>
</evidence>
<dbReference type="EMBL" id="CP092423">
    <property type="protein sequence ID" value="ULP44866.1"/>
    <property type="molecule type" value="Genomic_DNA"/>
</dbReference>
<evidence type="ECO:0000256" key="2">
    <source>
        <dbReference type="SAM" id="Phobius"/>
    </source>
</evidence>
<evidence type="ECO:0000313" key="4">
    <source>
        <dbReference type="EMBL" id="ULP44866.1"/>
    </source>
</evidence>
<evidence type="ECO:0000313" key="6">
    <source>
        <dbReference type="Proteomes" id="UP001055171"/>
    </source>
</evidence>
<reference evidence="4" key="2">
    <citation type="submission" date="2022-08" db="EMBL/GenBank/DDBJ databases">
        <title>Complete genome sequence of 14 non-tuberculosis mycobacteria type-strains.</title>
        <authorList>
            <person name="Igarashi Y."/>
            <person name="Osugi A."/>
            <person name="Mitarai S."/>
        </authorList>
    </citation>
    <scope>NUCLEOTIDE SEQUENCE</scope>
    <source>
        <strain evidence="4">ATCC 51985</strain>
    </source>
</reference>
<dbReference type="Proteomes" id="UP000199251">
    <property type="component" value="Unassembled WGS sequence"/>
</dbReference>
<dbReference type="Proteomes" id="UP001055171">
    <property type="component" value="Chromosome"/>
</dbReference>
<dbReference type="InterPro" id="IPR010273">
    <property type="entry name" value="DUF881"/>
</dbReference>
<proteinExistence type="inferred from homology"/>
<dbReference type="RefSeq" id="WP_090602248.1">
    <property type="nucleotide sequence ID" value="NZ_CP092423.2"/>
</dbReference>
<comment type="similarity">
    <text evidence="1">Belongs to the UPF0749 family.</text>
</comment>
<keyword evidence="6" id="KW-1185">Reference proteome</keyword>
<evidence type="ECO:0000313" key="3">
    <source>
        <dbReference type="EMBL" id="CQD14179.1"/>
    </source>
</evidence>
<keyword evidence="2" id="KW-0472">Membrane</keyword>
<dbReference type="AlphaFoldDB" id="A0A0E3WCH5"/>
<accession>A0A0E3WCH5</accession>
<keyword evidence="2" id="KW-1133">Transmembrane helix</keyword>
<dbReference type="GO" id="GO:0005886">
    <property type="term" value="C:plasma membrane"/>
    <property type="evidence" value="ECO:0007669"/>
    <property type="project" value="TreeGrafter"/>
</dbReference>
<feature type="transmembrane region" description="Helical" evidence="2">
    <location>
        <begin position="69"/>
        <end position="88"/>
    </location>
</feature>
<name>A0A0E3WCH5_MYCLN</name>
<sequence length="307" mass="32241">MAEPDRLLGGYDPNAGRSAHAAARPTLIPVPSLLRALLSEHLDPGYAAAAERRAGQGTPQSGRTRVFGWLWQALAAMLVATVFAAAVAQARSVEPGVRTAQQLLARSVRSIEESDTKLAQQRSVLSSKVDDVQRLALADDAEGQRLLSRLDRLSLAAASTAIIGPGLTVKVTDPGASPNLSDVSKQRVNGSRQIILDRDLQLVVNSLWASGAEAISIGGVRIGPNVTIRQAGGAILVDNNPTSSPYTILAVGPPNGMRDVFENSPGLQRLRLLEVSYGVGITVNVSDGLSLPAGSVREVKFAKQIGP</sequence>
<dbReference type="Gene3D" id="3.30.70.1880">
    <property type="entry name" value="Protein of unknown function DUF881"/>
    <property type="match status" value="1"/>
</dbReference>
<reference evidence="3 5" key="1">
    <citation type="submission" date="2015-03" db="EMBL/GenBank/DDBJ databases">
        <authorList>
            <person name="Urmite Genomes"/>
        </authorList>
    </citation>
    <scope>NUCLEOTIDE SEQUENCE [LARGE SCALE GENOMIC DNA]</scope>
    <source>
        <strain evidence="3 5">CSUR P1491</strain>
    </source>
</reference>
<evidence type="ECO:0000313" key="5">
    <source>
        <dbReference type="Proteomes" id="UP000199251"/>
    </source>
</evidence>
<keyword evidence="2" id="KW-0812">Transmembrane</keyword>
<gene>
    <name evidence="3" type="ORF">BN1232_02946</name>
    <name evidence="4" type="ORF">MJO58_13715</name>
</gene>
<dbReference type="STRING" id="141349.BN1232_02946"/>
<dbReference type="PANTHER" id="PTHR37313:SF1">
    <property type="entry name" value="UPF0749 PROTEIN RV1823"/>
    <property type="match status" value="1"/>
</dbReference>
<organism evidence="3 5">
    <name type="scientific">Mycobacterium lentiflavum</name>
    <dbReference type="NCBI Taxonomy" id="141349"/>
    <lineage>
        <taxon>Bacteria</taxon>
        <taxon>Bacillati</taxon>
        <taxon>Actinomycetota</taxon>
        <taxon>Actinomycetes</taxon>
        <taxon>Mycobacteriales</taxon>
        <taxon>Mycobacteriaceae</taxon>
        <taxon>Mycobacterium</taxon>
        <taxon>Mycobacterium simiae complex</taxon>
    </lineage>
</organism>
<dbReference type="PANTHER" id="PTHR37313">
    <property type="entry name" value="UPF0749 PROTEIN RV1825"/>
    <property type="match status" value="1"/>
</dbReference>